<dbReference type="InParanoid" id="B8C6D8"/>
<dbReference type="GO" id="GO:0043565">
    <property type="term" value="F:sequence-specific DNA binding"/>
    <property type="evidence" value="ECO:0007669"/>
    <property type="project" value="InterPro"/>
</dbReference>
<dbReference type="GO" id="GO:0005634">
    <property type="term" value="C:nucleus"/>
    <property type="evidence" value="ECO:0007669"/>
    <property type="project" value="UniProtKB-SubCell"/>
</dbReference>
<proteinExistence type="inferred from homology"/>
<dbReference type="KEGG" id="tps:THAPSDRAFT_23665"/>
<evidence type="ECO:0000256" key="5">
    <source>
        <dbReference type="SAM" id="Coils"/>
    </source>
</evidence>
<evidence type="ECO:0000256" key="6">
    <source>
        <dbReference type="SAM" id="MobiDB-lite"/>
    </source>
</evidence>
<feature type="compositionally biased region" description="Low complexity" evidence="6">
    <location>
        <begin position="31"/>
        <end position="45"/>
    </location>
</feature>
<dbReference type="PANTHER" id="PTHR10015:SF206">
    <property type="entry name" value="HSF-TYPE DNA-BINDING DOMAIN-CONTAINING PROTEIN"/>
    <property type="match status" value="1"/>
</dbReference>
<gene>
    <name evidence="8" type="primary">HSF7</name>
    <name evidence="8" type="ORF">THAPSDRAFT_23665</name>
</gene>
<evidence type="ECO:0000256" key="2">
    <source>
        <dbReference type="ARBA" id="ARBA00023125"/>
    </source>
</evidence>
<keyword evidence="3" id="KW-0539">Nucleus</keyword>
<dbReference type="SUPFAM" id="SSF46785">
    <property type="entry name" value="Winged helix' DNA-binding domain"/>
    <property type="match status" value="1"/>
</dbReference>
<protein>
    <recommendedName>
        <fullName evidence="7">HSF-type DNA-binding domain-containing protein</fullName>
    </recommendedName>
</protein>
<dbReference type="AlphaFoldDB" id="B8C6D8"/>
<comment type="similarity">
    <text evidence="4">Belongs to the HSF family.</text>
</comment>
<dbReference type="SMART" id="SM00415">
    <property type="entry name" value="HSF"/>
    <property type="match status" value="1"/>
</dbReference>
<dbReference type="eggNOG" id="KOG0627">
    <property type="taxonomic scope" value="Eukaryota"/>
</dbReference>
<keyword evidence="9" id="KW-1185">Reference proteome</keyword>
<dbReference type="PaxDb" id="35128-Thaps23665"/>
<dbReference type="PANTHER" id="PTHR10015">
    <property type="entry name" value="HEAT SHOCK TRANSCRIPTION FACTOR"/>
    <property type="match status" value="1"/>
</dbReference>
<comment type="subcellular location">
    <subcellularLocation>
        <location evidence="1">Nucleus</location>
    </subcellularLocation>
</comment>
<dbReference type="FunFam" id="1.10.10.10:FF:001175">
    <property type="entry name" value="Uncharacterized protein"/>
    <property type="match status" value="1"/>
</dbReference>
<dbReference type="Proteomes" id="UP000001449">
    <property type="component" value="Chromosome 8"/>
</dbReference>
<evidence type="ECO:0000313" key="9">
    <source>
        <dbReference type="Proteomes" id="UP000001449"/>
    </source>
</evidence>
<evidence type="ECO:0000256" key="3">
    <source>
        <dbReference type="ARBA" id="ARBA00023242"/>
    </source>
</evidence>
<dbReference type="InterPro" id="IPR036390">
    <property type="entry name" value="WH_DNA-bd_sf"/>
</dbReference>
<dbReference type="GeneID" id="7443444"/>
<keyword evidence="2" id="KW-0238">DNA-binding</keyword>
<evidence type="ECO:0000256" key="1">
    <source>
        <dbReference type="ARBA" id="ARBA00004123"/>
    </source>
</evidence>
<sequence length="439" mass="49436">MSSPTSGIDTLAIAAEVKAELLARDVESTKASSSPSAASLSSAVAPAPPAPPLLSAEERMHLQAVIARRMVMVGSSRHPMPTMTPDSITYNKQMQILNEEQRLQHRHSMIDLAASPVAASAAVSAHNISSRDDIPTVNRKSRRKPNFADKLHTAISARDNQMVLAWLPSGNSFCILDQQEFAEKILPRYFSYCKFESFTRRLKRWGFRKMYTTDAKQSIYSHDVFHRDRPDLCELMNGKEKEPEDDNNVEFDPIQQEQYHHMMLMAQQQRQQAIAIARQQEAAARALAMRNYQMGLQMQKQQRVAAQLNEMARVQQVAASQIAMSRESELNVQEVTMAIDPSRMSMMEHVLTSTSGVSGMQARYVPKSNHFNNGNCGDDTVEGRGRKKTKSPLMSEAKKLLSRLNDDIESCEEQLAILFKLKKLKEKRRELETEVLSAV</sequence>
<name>B8C6D8_THAPS</name>
<keyword evidence="5" id="KW-0175">Coiled coil</keyword>
<dbReference type="EMBL" id="CM000644">
    <property type="protein sequence ID" value="EED90551.1"/>
    <property type="molecule type" value="Genomic_DNA"/>
</dbReference>
<dbReference type="PRINTS" id="PR00056">
    <property type="entry name" value="HSFDOMAIN"/>
</dbReference>
<feature type="region of interest" description="Disordered" evidence="6">
    <location>
        <begin position="31"/>
        <end position="52"/>
    </location>
</feature>
<accession>B8C6D8</accession>
<evidence type="ECO:0000256" key="4">
    <source>
        <dbReference type="RuleBase" id="RU004020"/>
    </source>
</evidence>
<evidence type="ECO:0000313" key="8">
    <source>
        <dbReference type="EMBL" id="EED90551.1"/>
    </source>
</evidence>
<feature type="region of interest" description="Disordered" evidence="6">
    <location>
        <begin position="365"/>
        <end position="393"/>
    </location>
</feature>
<dbReference type="InterPro" id="IPR036388">
    <property type="entry name" value="WH-like_DNA-bd_sf"/>
</dbReference>
<dbReference type="Pfam" id="PF00447">
    <property type="entry name" value="HSF_DNA-bind"/>
    <property type="match status" value="1"/>
</dbReference>
<reference evidence="8 9" key="2">
    <citation type="journal article" date="2008" name="Nature">
        <title>The Phaeodactylum genome reveals the evolutionary history of diatom genomes.</title>
        <authorList>
            <person name="Bowler C."/>
            <person name="Allen A.E."/>
            <person name="Badger J.H."/>
            <person name="Grimwood J."/>
            <person name="Jabbari K."/>
            <person name="Kuo A."/>
            <person name="Maheswari U."/>
            <person name="Martens C."/>
            <person name="Maumus F."/>
            <person name="Otillar R.P."/>
            <person name="Rayko E."/>
            <person name="Salamov A."/>
            <person name="Vandepoele K."/>
            <person name="Beszteri B."/>
            <person name="Gruber A."/>
            <person name="Heijde M."/>
            <person name="Katinka M."/>
            <person name="Mock T."/>
            <person name="Valentin K."/>
            <person name="Verret F."/>
            <person name="Berges J.A."/>
            <person name="Brownlee C."/>
            <person name="Cadoret J.P."/>
            <person name="Chiovitti A."/>
            <person name="Choi C.J."/>
            <person name="Coesel S."/>
            <person name="De Martino A."/>
            <person name="Detter J.C."/>
            <person name="Durkin C."/>
            <person name="Falciatore A."/>
            <person name="Fournet J."/>
            <person name="Haruta M."/>
            <person name="Huysman M.J."/>
            <person name="Jenkins B.D."/>
            <person name="Jiroutova K."/>
            <person name="Jorgensen R.E."/>
            <person name="Joubert Y."/>
            <person name="Kaplan A."/>
            <person name="Kroger N."/>
            <person name="Kroth P.G."/>
            <person name="La Roche J."/>
            <person name="Lindquist E."/>
            <person name="Lommer M."/>
            <person name="Martin-Jezequel V."/>
            <person name="Lopez P.J."/>
            <person name="Lucas S."/>
            <person name="Mangogna M."/>
            <person name="McGinnis K."/>
            <person name="Medlin L.K."/>
            <person name="Montsant A."/>
            <person name="Oudot-Le Secq M.P."/>
            <person name="Napoli C."/>
            <person name="Obornik M."/>
            <person name="Parker M.S."/>
            <person name="Petit J.L."/>
            <person name="Porcel B.M."/>
            <person name="Poulsen N."/>
            <person name="Robison M."/>
            <person name="Rychlewski L."/>
            <person name="Rynearson T.A."/>
            <person name="Schmutz J."/>
            <person name="Shapiro H."/>
            <person name="Siaut M."/>
            <person name="Stanley M."/>
            <person name="Sussman M.R."/>
            <person name="Taylor A.R."/>
            <person name="Vardi A."/>
            <person name="von Dassow P."/>
            <person name="Vyverman W."/>
            <person name="Willis A."/>
            <person name="Wyrwicz L.S."/>
            <person name="Rokhsar D.S."/>
            <person name="Weissenbach J."/>
            <person name="Armbrust E.V."/>
            <person name="Green B.R."/>
            <person name="Van de Peer Y."/>
            <person name="Grigoriev I.V."/>
        </authorList>
    </citation>
    <scope>NUCLEOTIDE SEQUENCE [LARGE SCALE GENOMIC DNA]</scope>
    <source>
        <strain evidence="8 9">CCMP1335</strain>
    </source>
</reference>
<organism evidence="8 9">
    <name type="scientific">Thalassiosira pseudonana</name>
    <name type="common">Marine diatom</name>
    <name type="synonym">Cyclotella nana</name>
    <dbReference type="NCBI Taxonomy" id="35128"/>
    <lineage>
        <taxon>Eukaryota</taxon>
        <taxon>Sar</taxon>
        <taxon>Stramenopiles</taxon>
        <taxon>Ochrophyta</taxon>
        <taxon>Bacillariophyta</taxon>
        <taxon>Coscinodiscophyceae</taxon>
        <taxon>Thalassiosirophycidae</taxon>
        <taxon>Thalassiosirales</taxon>
        <taxon>Thalassiosiraceae</taxon>
        <taxon>Thalassiosira</taxon>
    </lineage>
</organism>
<evidence type="ECO:0000259" key="7">
    <source>
        <dbReference type="SMART" id="SM00415"/>
    </source>
</evidence>
<dbReference type="HOGENOM" id="CLU_624881_0_0_1"/>
<dbReference type="RefSeq" id="XP_002291700.1">
    <property type="nucleotide sequence ID" value="XM_002291664.1"/>
</dbReference>
<reference evidence="8 9" key="1">
    <citation type="journal article" date="2004" name="Science">
        <title>The genome of the diatom Thalassiosira pseudonana: ecology, evolution, and metabolism.</title>
        <authorList>
            <person name="Armbrust E.V."/>
            <person name="Berges J.A."/>
            <person name="Bowler C."/>
            <person name="Green B.R."/>
            <person name="Martinez D."/>
            <person name="Putnam N.H."/>
            <person name="Zhou S."/>
            <person name="Allen A.E."/>
            <person name="Apt K.E."/>
            <person name="Bechner M."/>
            <person name="Brzezinski M.A."/>
            <person name="Chaal B.K."/>
            <person name="Chiovitti A."/>
            <person name="Davis A.K."/>
            <person name="Demarest M.S."/>
            <person name="Detter J.C."/>
            <person name="Glavina T."/>
            <person name="Goodstein D."/>
            <person name="Hadi M.Z."/>
            <person name="Hellsten U."/>
            <person name="Hildebrand M."/>
            <person name="Jenkins B.D."/>
            <person name="Jurka J."/>
            <person name="Kapitonov V.V."/>
            <person name="Kroger N."/>
            <person name="Lau W.W."/>
            <person name="Lane T.W."/>
            <person name="Larimer F.W."/>
            <person name="Lippmeier J.C."/>
            <person name="Lucas S."/>
            <person name="Medina M."/>
            <person name="Montsant A."/>
            <person name="Obornik M."/>
            <person name="Parker M.S."/>
            <person name="Palenik B."/>
            <person name="Pazour G.J."/>
            <person name="Richardson P.M."/>
            <person name="Rynearson T.A."/>
            <person name="Saito M.A."/>
            <person name="Schwartz D.C."/>
            <person name="Thamatrakoln K."/>
            <person name="Valentin K."/>
            <person name="Vardi A."/>
            <person name="Wilkerson F.P."/>
            <person name="Rokhsar D.S."/>
        </authorList>
    </citation>
    <scope>NUCLEOTIDE SEQUENCE [LARGE SCALE GENOMIC DNA]</scope>
    <source>
        <strain evidence="8 9">CCMP1335</strain>
    </source>
</reference>
<dbReference type="GO" id="GO:0003700">
    <property type="term" value="F:DNA-binding transcription factor activity"/>
    <property type="evidence" value="ECO:0007669"/>
    <property type="project" value="InterPro"/>
</dbReference>
<dbReference type="InterPro" id="IPR000232">
    <property type="entry name" value="HSF_DNA-bd"/>
</dbReference>
<feature type="domain" description="HSF-type DNA-binding" evidence="7">
    <location>
        <begin position="143"/>
        <end position="239"/>
    </location>
</feature>
<feature type="coiled-coil region" evidence="5">
    <location>
        <begin position="394"/>
        <end position="421"/>
    </location>
</feature>
<dbReference type="Gene3D" id="1.10.10.10">
    <property type="entry name" value="Winged helix-like DNA-binding domain superfamily/Winged helix DNA-binding domain"/>
    <property type="match status" value="1"/>
</dbReference>